<sequence length="194" mass="19943">MSVHVLVAYDDSTQADRALAFALESFPDAHVTLLTVIDPADAGSRRRLSLPPLGDEWLARARENAESHLADATERASDAGVDADTVIEVGRPANTIVGYAENHDVDHVVMGSHGRSGVTRILLGSVAETVIRRSPVPVTVARADETSGDGTSAGATSADSTNADATSAEDAPESESANGSPEDAANEVPGEGSA</sequence>
<feature type="compositionally biased region" description="Low complexity" evidence="2">
    <location>
        <begin position="148"/>
        <end position="169"/>
    </location>
</feature>
<evidence type="ECO:0000256" key="2">
    <source>
        <dbReference type="SAM" id="MobiDB-lite"/>
    </source>
</evidence>
<evidence type="ECO:0000259" key="3">
    <source>
        <dbReference type="Pfam" id="PF00582"/>
    </source>
</evidence>
<evidence type="ECO:0000256" key="1">
    <source>
        <dbReference type="ARBA" id="ARBA00008791"/>
    </source>
</evidence>
<dbReference type="CDD" id="cd00293">
    <property type="entry name" value="USP-like"/>
    <property type="match status" value="1"/>
</dbReference>
<dbReference type="AlphaFoldDB" id="A0ABD5VNW7"/>
<feature type="region of interest" description="Disordered" evidence="2">
    <location>
        <begin position="138"/>
        <end position="194"/>
    </location>
</feature>
<comment type="caution">
    <text evidence="4">The sequence shown here is derived from an EMBL/GenBank/DDBJ whole genome shotgun (WGS) entry which is preliminary data.</text>
</comment>
<dbReference type="EMBL" id="JBHSXN010000006">
    <property type="protein sequence ID" value="MFC6955488.1"/>
    <property type="molecule type" value="Genomic_DNA"/>
</dbReference>
<comment type="similarity">
    <text evidence="1">Belongs to the universal stress protein A family.</text>
</comment>
<evidence type="ECO:0000313" key="5">
    <source>
        <dbReference type="Proteomes" id="UP001596395"/>
    </source>
</evidence>
<dbReference type="PANTHER" id="PTHR46268">
    <property type="entry name" value="STRESS RESPONSE PROTEIN NHAX"/>
    <property type="match status" value="1"/>
</dbReference>
<gene>
    <name evidence="4" type="ORF">ACFQGB_21720</name>
</gene>
<keyword evidence="5" id="KW-1185">Reference proteome</keyword>
<dbReference type="PRINTS" id="PR01438">
    <property type="entry name" value="UNVRSLSTRESS"/>
</dbReference>
<dbReference type="Gene3D" id="3.40.50.620">
    <property type="entry name" value="HUPs"/>
    <property type="match status" value="1"/>
</dbReference>
<name>A0ABD5VNW7_9EURY</name>
<dbReference type="PANTHER" id="PTHR46268:SF24">
    <property type="entry name" value="UNIVERSAL STRESS PROTEIN"/>
    <property type="match status" value="1"/>
</dbReference>
<dbReference type="InterPro" id="IPR006016">
    <property type="entry name" value="UspA"/>
</dbReference>
<dbReference type="Proteomes" id="UP001596395">
    <property type="component" value="Unassembled WGS sequence"/>
</dbReference>
<proteinExistence type="inferred from homology"/>
<reference evidence="4 5" key="1">
    <citation type="journal article" date="2019" name="Int. J. Syst. Evol. Microbiol.">
        <title>The Global Catalogue of Microorganisms (GCM) 10K type strain sequencing project: providing services to taxonomists for standard genome sequencing and annotation.</title>
        <authorList>
            <consortium name="The Broad Institute Genomics Platform"/>
            <consortium name="The Broad Institute Genome Sequencing Center for Infectious Disease"/>
            <person name="Wu L."/>
            <person name="Ma J."/>
        </authorList>
    </citation>
    <scope>NUCLEOTIDE SEQUENCE [LARGE SCALE GENOMIC DNA]</scope>
    <source>
        <strain evidence="4 5">GX26</strain>
    </source>
</reference>
<dbReference type="RefSeq" id="WP_336352406.1">
    <property type="nucleotide sequence ID" value="NZ_JAZAQL010000006.1"/>
</dbReference>
<accession>A0ABD5VNW7</accession>
<evidence type="ECO:0000313" key="4">
    <source>
        <dbReference type="EMBL" id="MFC6955488.1"/>
    </source>
</evidence>
<dbReference type="SUPFAM" id="SSF52402">
    <property type="entry name" value="Adenine nucleotide alpha hydrolases-like"/>
    <property type="match status" value="1"/>
</dbReference>
<feature type="domain" description="UspA" evidence="3">
    <location>
        <begin position="4"/>
        <end position="142"/>
    </location>
</feature>
<dbReference type="InterPro" id="IPR014729">
    <property type="entry name" value="Rossmann-like_a/b/a_fold"/>
</dbReference>
<dbReference type="Pfam" id="PF00582">
    <property type="entry name" value="Usp"/>
    <property type="match status" value="1"/>
</dbReference>
<organism evidence="4 5">
    <name type="scientific">Halorubellus litoreus</name>
    <dbReference type="NCBI Taxonomy" id="755308"/>
    <lineage>
        <taxon>Archaea</taxon>
        <taxon>Methanobacteriati</taxon>
        <taxon>Methanobacteriota</taxon>
        <taxon>Stenosarchaea group</taxon>
        <taxon>Halobacteria</taxon>
        <taxon>Halobacteriales</taxon>
        <taxon>Halorubellaceae</taxon>
        <taxon>Halorubellus</taxon>
    </lineage>
</organism>
<protein>
    <submittedName>
        <fullName evidence="4">Universal stress protein</fullName>
    </submittedName>
</protein>
<dbReference type="InterPro" id="IPR006015">
    <property type="entry name" value="Universal_stress_UspA"/>
</dbReference>